<keyword evidence="2 5" id="KW-0812">Transmembrane</keyword>
<dbReference type="InterPro" id="IPR053160">
    <property type="entry name" value="MFS_DHA3_Transporter"/>
</dbReference>
<reference evidence="6 7" key="1">
    <citation type="submission" date="2018-03" db="EMBL/GenBank/DDBJ databases">
        <authorList>
            <person name="Keele B.F."/>
        </authorList>
    </citation>
    <scope>NUCLEOTIDE SEQUENCE [LARGE SCALE GENOMIC DNA]</scope>
    <source>
        <strain evidence="6 7">CeCT 8812</strain>
    </source>
</reference>
<feature type="transmembrane region" description="Helical" evidence="5">
    <location>
        <begin position="168"/>
        <end position="187"/>
    </location>
</feature>
<feature type="transmembrane region" description="Helical" evidence="5">
    <location>
        <begin position="99"/>
        <end position="122"/>
    </location>
</feature>
<sequence length="414" mass="44381">MDHLERDFKGAERTIRLYPWFKFGQSLLFWQATWFLYFQQELSGAEAILLYAVYDVATTVLEVPSGYMSDRIGRRLTLILSVVSGFGAMLLIATGDSFLAFAMGQILLGASMALMSGTDTSLLYESLRSLGREADTEVQELRAWRFGFAALALSAVTGGALAQFGGSIPFIATALAFAAILPVCWTFQEPGRASIRATPSQSRTALLAAIRDPILAWLFVLSILMYGFSHLPFVFGQPFILEVLHPLGLEQDAPLVSGGITTAMMVVSLAASLIAPALRRKLGLAAILLCAFGLQVAISYAMTLGGSLGLIFILLLRMVPDSFSRPFILARTQPLLNSNIRATYLSILSLASRIVFAISLAIAAGSATGAAALPLAEIQGILTIYSAIGLASLAALALWARKLRMEPQGISEGS</sequence>
<evidence type="ECO:0000256" key="4">
    <source>
        <dbReference type="ARBA" id="ARBA00023136"/>
    </source>
</evidence>
<dbReference type="GO" id="GO:0016020">
    <property type="term" value="C:membrane"/>
    <property type="evidence" value="ECO:0007669"/>
    <property type="project" value="UniProtKB-SubCell"/>
</dbReference>
<gene>
    <name evidence="6" type="ORF">POI8812_02352</name>
</gene>
<dbReference type="SUPFAM" id="SSF103473">
    <property type="entry name" value="MFS general substrate transporter"/>
    <property type="match status" value="1"/>
</dbReference>
<keyword evidence="4 5" id="KW-0472">Membrane</keyword>
<dbReference type="GO" id="GO:0022857">
    <property type="term" value="F:transmembrane transporter activity"/>
    <property type="evidence" value="ECO:0007669"/>
    <property type="project" value="InterPro"/>
</dbReference>
<comment type="subcellular location">
    <subcellularLocation>
        <location evidence="1">Membrane</location>
        <topology evidence="1">Multi-pass membrane protein</topology>
    </subcellularLocation>
</comment>
<dbReference type="InterPro" id="IPR011701">
    <property type="entry name" value="MFS"/>
</dbReference>
<dbReference type="Proteomes" id="UP000244932">
    <property type="component" value="Unassembled WGS sequence"/>
</dbReference>
<evidence type="ECO:0000313" key="6">
    <source>
        <dbReference type="EMBL" id="SPF30024.1"/>
    </source>
</evidence>
<feature type="transmembrane region" description="Helical" evidence="5">
    <location>
        <begin position="378"/>
        <end position="400"/>
    </location>
</feature>
<dbReference type="Pfam" id="PF07690">
    <property type="entry name" value="MFS_1"/>
    <property type="match status" value="1"/>
</dbReference>
<feature type="transmembrane region" description="Helical" evidence="5">
    <location>
        <begin position="342"/>
        <end position="366"/>
    </location>
</feature>
<evidence type="ECO:0000256" key="5">
    <source>
        <dbReference type="SAM" id="Phobius"/>
    </source>
</evidence>
<feature type="transmembrane region" description="Helical" evidence="5">
    <location>
        <begin position="308"/>
        <end position="330"/>
    </location>
</feature>
<dbReference type="InterPro" id="IPR005829">
    <property type="entry name" value="Sugar_transporter_CS"/>
</dbReference>
<dbReference type="PANTHER" id="PTHR23530:SF1">
    <property type="entry name" value="PERMEASE, MAJOR FACILITATOR SUPERFAMILY-RELATED"/>
    <property type="match status" value="1"/>
</dbReference>
<accession>A0A2R8ACS1</accession>
<dbReference type="AlphaFoldDB" id="A0A2R8ACS1"/>
<organism evidence="6 7">
    <name type="scientific">Pontivivens insulae</name>
    <dbReference type="NCBI Taxonomy" id="1639689"/>
    <lineage>
        <taxon>Bacteria</taxon>
        <taxon>Pseudomonadati</taxon>
        <taxon>Pseudomonadota</taxon>
        <taxon>Alphaproteobacteria</taxon>
        <taxon>Rhodobacterales</taxon>
        <taxon>Paracoccaceae</taxon>
        <taxon>Pontivivens</taxon>
    </lineage>
</organism>
<dbReference type="InterPro" id="IPR036259">
    <property type="entry name" value="MFS_trans_sf"/>
</dbReference>
<name>A0A2R8ACS1_9RHOB</name>
<evidence type="ECO:0000256" key="2">
    <source>
        <dbReference type="ARBA" id="ARBA00022692"/>
    </source>
</evidence>
<dbReference type="PROSITE" id="PS00216">
    <property type="entry name" value="SUGAR_TRANSPORT_1"/>
    <property type="match status" value="1"/>
</dbReference>
<evidence type="ECO:0000256" key="1">
    <source>
        <dbReference type="ARBA" id="ARBA00004141"/>
    </source>
</evidence>
<dbReference type="RefSeq" id="WP_108782749.1">
    <property type="nucleotide sequence ID" value="NZ_OMKW01000003.1"/>
</dbReference>
<feature type="transmembrane region" description="Helical" evidence="5">
    <location>
        <begin position="143"/>
        <end position="162"/>
    </location>
</feature>
<feature type="transmembrane region" description="Helical" evidence="5">
    <location>
        <begin position="214"/>
        <end position="235"/>
    </location>
</feature>
<evidence type="ECO:0008006" key="8">
    <source>
        <dbReference type="Google" id="ProtNLM"/>
    </source>
</evidence>
<dbReference type="EMBL" id="OMKW01000003">
    <property type="protein sequence ID" value="SPF30024.1"/>
    <property type="molecule type" value="Genomic_DNA"/>
</dbReference>
<protein>
    <recommendedName>
        <fullName evidence="8">Major facilitator superfamily (MFS) profile domain-containing protein</fullName>
    </recommendedName>
</protein>
<dbReference type="PANTHER" id="PTHR23530">
    <property type="entry name" value="TRANSPORT PROTEIN-RELATED"/>
    <property type="match status" value="1"/>
</dbReference>
<proteinExistence type="predicted"/>
<keyword evidence="3 5" id="KW-1133">Transmembrane helix</keyword>
<dbReference type="OrthoDB" id="9816124at2"/>
<evidence type="ECO:0000256" key="3">
    <source>
        <dbReference type="ARBA" id="ARBA00022989"/>
    </source>
</evidence>
<evidence type="ECO:0000313" key="7">
    <source>
        <dbReference type="Proteomes" id="UP000244932"/>
    </source>
</evidence>
<keyword evidence="7" id="KW-1185">Reference proteome</keyword>
<dbReference type="Gene3D" id="1.20.1250.20">
    <property type="entry name" value="MFS general substrate transporter like domains"/>
    <property type="match status" value="1"/>
</dbReference>
<feature type="transmembrane region" description="Helical" evidence="5">
    <location>
        <begin position="255"/>
        <end position="275"/>
    </location>
</feature>
<feature type="transmembrane region" description="Helical" evidence="5">
    <location>
        <begin position="76"/>
        <end position="93"/>
    </location>
</feature>
<feature type="transmembrane region" description="Helical" evidence="5">
    <location>
        <begin position="282"/>
        <end position="302"/>
    </location>
</feature>